<dbReference type="AlphaFoldDB" id="A0A4Z2H9E6"/>
<sequence>MRSLLIQEGTPMGFLKQDGFNMKVVSCWQSERRRGPQVTRPRLKGDAEQTEQPEGRGGPGCGRRCCGYQQPANLCTPSVPPQGHAVHRVCQRGKRVSRPGATGATKGPRPAQLPEFHFTHQQLQHKHKAPAWAPILNNTSSPTLRTLPDLFLPRGNSQIALQHTATVYPIAGY</sequence>
<comment type="caution">
    <text evidence="2">The sequence shown here is derived from an EMBL/GenBank/DDBJ whole genome shotgun (WGS) entry which is preliminary data.</text>
</comment>
<accession>A0A4Z2H9E6</accession>
<evidence type="ECO:0000256" key="1">
    <source>
        <dbReference type="SAM" id="MobiDB-lite"/>
    </source>
</evidence>
<evidence type="ECO:0000313" key="3">
    <source>
        <dbReference type="Proteomes" id="UP000314294"/>
    </source>
</evidence>
<dbReference type="EMBL" id="SRLO01000292">
    <property type="protein sequence ID" value="TNN62498.1"/>
    <property type="molecule type" value="Genomic_DNA"/>
</dbReference>
<feature type="region of interest" description="Disordered" evidence="1">
    <location>
        <begin position="31"/>
        <end position="62"/>
    </location>
</feature>
<reference evidence="2 3" key="1">
    <citation type="submission" date="2019-03" db="EMBL/GenBank/DDBJ databases">
        <title>First draft genome of Liparis tanakae, snailfish: a comprehensive survey of snailfish specific genes.</title>
        <authorList>
            <person name="Kim W."/>
            <person name="Song I."/>
            <person name="Jeong J.-H."/>
            <person name="Kim D."/>
            <person name="Kim S."/>
            <person name="Ryu S."/>
            <person name="Song J.Y."/>
            <person name="Lee S.K."/>
        </authorList>
    </citation>
    <scope>NUCLEOTIDE SEQUENCE [LARGE SCALE GENOMIC DNA]</scope>
    <source>
        <tissue evidence="2">Muscle</tissue>
    </source>
</reference>
<gene>
    <name evidence="2" type="ORF">EYF80_027301</name>
</gene>
<dbReference type="Proteomes" id="UP000314294">
    <property type="component" value="Unassembled WGS sequence"/>
</dbReference>
<protein>
    <submittedName>
        <fullName evidence="2">Uncharacterized protein</fullName>
    </submittedName>
</protein>
<organism evidence="2 3">
    <name type="scientific">Liparis tanakae</name>
    <name type="common">Tanaka's snailfish</name>
    <dbReference type="NCBI Taxonomy" id="230148"/>
    <lineage>
        <taxon>Eukaryota</taxon>
        <taxon>Metazoa</taxon>
        <taxon>Chordata</taxon>
        <taxon>Craniata</taxon>
        <taxon>Vertebrata</taxon>
        <taxon>Euteleostomi</taxon>
        <taxon>Actinopterygii</taxon>
        <taxon>Neopterygii</taxon>
        <taxon>Teleostei</taxon>
        <taxon>Neoteleostei</taxon>
        <taxon>Acanthomorphata</taxon>
        <taxon>Eupercaria</taxon>
        <taxon>Perciformes</taxon>
        <taxon>Cottioidei</taxon>
        <taxon>Cottales</taxon>
        <taxon>Liparidae</taxon>
        <taxon>Liparis</taxon>
    </lineage>
</organism>
<evidence type="ECO:0000313" key="2">
    <source>
        <dbReference type="EMBL" id="TNN62498.1"/>
    </source>
</evidence>
<keyword evidence="3" id="KW-1185">Reference proteome</keyword>
<proteinExistence type="predicted"/>
<name>A0A4Z2H9E6_9TELE</name>
<feature type="region of interest" description="Disordered" evidence="1">
    <location>
        <begin position="92"/>
        <end position="111"/>
    </location>
</feature>